<dbReference type="Proteomes" id="UP000002730">
    <property type="component" value="Chromosome"/>
</dbReference>
<keyword evidence="2" id="KW-1003">Cell membrane</keyword>
<keyword evidence="3 6" id="KW-0812">Transmembrane</keyword>
<evidence type="ECO:0000256" key="5">
    <source>
        <dbReference type="ARBA" id="ARBA00023136"/>
    </source>
</evidence>
<feature type="transmembrane region" description="Helical" evidence="6">
    <location>
        <begin position="33"/>
        <end position="52"/>
    </location>
</feature>
<reference evidence="7 8" key="1">
    <citation type="submission" date="2010-08" db="EMBL/GenBank/DDBJ databases">
        <title>Complete sequence of Clostridium cellulovorans 743B.</title>
        <authorList>
            <consortium name="US DOE Joint Genome Institute"/>
            <person name="Lucas S."/>
            <person name="Copeland A."/>
            <person name="Lapidus A."/>
            <person name="Cheng J.-F."/>
            <person name="Bruce D."/>
            <person name="Goodwin L."/>
            <person name="Pitluck S."/>
            <person name="Chertkov O."/>
            <person name="Detter J.C."/>
            <person name="Han C."/>
            <person name="Tapia R."/>
            <person name="Land M."/>
            <person name="Hauser L."/>
            <person name="Chang Y.-J."/>
            <person name="Jeffries C."/>
            <person name="Kyrpides N."/>
            <person name="Ivanova N."/>
            <person name="Mikhailova N."/>
            <person name="Hemme C.L."/>
            <person name="Woyke T."/>
        </authorList>
    </citation>
    <scope>NUCLEOTIDE SEQUENCE [LARGE SCALE GENOMIC DNA]</scope>
    <source>
        <strain evidence="8">ATCC 35296 / DSM 3052 / OCM 3 / 743B</strain>
    </source>
</reference>
<feature type="transmembrane region" description="Helical" evidence="6">
    <location>
        <begin position="234"/>
        <end position="252"/>
    </location>
</feature>
<feature type="transmembrane region" description="Helical" evidence="6">
    <location>
        <begin position="72"/>
        <end position="98"/>
    </location>
</feature>
<evidence type="ECO:0000256" key="6">
    <source>
        <dbReference type="SAM" id="Phobius"/>
    </source>
</evidence>
<feature type="transmembrane region" description="Helical" evidence="6">
    <location>
        <begin position="110"/>
        <end position="130"/>
    </location>
</feature>
<proteinExistence type="predicted"/>
<dbReference type="STRING" id="573061.Clocel_2597"/>
<organism evidence="7 8">
    <name type="scientific">Clostridium cellulovorans (strain ATCC 35296 / DSM 3052 / OCM 3 / 743B)</name>
    <dbReference type="NCBI Taxonomy" id="573061"/>
    <lineage>
        <taxon>Bacteria</taxon>
        <taxon>Bacillati</taxon>
        <taxon>Bacillota</taxon>
        <taxon>Clostridia</taxon>
        <taxon>Eubacteriales</taxon>
        <taxon>Clostridiaceae</taxon>
        <taxon>Clostridium</taxon>
    </lineage>
</organism>
<feature type="transmembrane region" description="Helical" evidence="6">
    <location>
        <begin position="142"/>
        <end position="165"/>
    </location>
</feature>
<feature type="transmembrane region" description="Helical" evidence="6">
    <location>
        <begin position="264"/>
        <end position="282"/>
    </location>
</feature>
<dbReference type="CDD" id="cd06579">
    <property type="entry name" value="TM_PBP1_transp_AraH_like"/>
    <property type="match status" value="1"/>
</dbReference>
<evidence type="ECO:0000256" key="2">
    <source>
        <dbReference type="ARBA" id="ARBA00022475"/>
    </source>
</evidence>
<feature type="transmembrane region" description="Helical" evidence="6">
    <location>
        <begin position="185"/>
        <end position="204"/>
    </location>
</feature>
<dbReference type="InterPro" id="IPR001851">
    <property type="entry name" value="ABC_transp_permease"/>
</dbReference>
<dbReference type="HOGENOM" id="CLU_028880_4_1_9"/>
<dbReference type="PANTHER" id="PTHR32196">
    <property type="entry name" value="ABC TRANSPORTER PERMEASE PROTEIN YPHD-RELATED-RELATED"/>
    <property type="match status" value="1"/>
</dbReference>
<dbReference type="KEGG" id="ccb:Clocel_2597"/>
<evidence type="ECO:0000313" key="8">
    <source>
        <dbReference type="Proteomes" id="UP000002730"/>
    </source>
</evidence>
<evidence type="ECO:0000256" key="4">
    <source>
        <dbReference type="ARBA" id="ARBA00022989"/>
    </source>
</evidence>
<sequence length="343" mass="36554">MNQNIDNKSNVFVKKSKKLFVENLNKLNPKELFMKYSIFLVLIVLIVVFSGLSPKFLGSANIGNFLRQIPTVGIFTVAITMIMITGGVDLSIGAIAAFSGTIAAYMSVQGFNPVIVIAACLAIGALWGMFNGALISKFKLEPFILTLGTSYLIRGLILFLTNGIYIKGVPDWFYNISNTTIGTKLVHSNTVIFILIVILMAFVMKNTRFGRYCYAVGSNKEAARLSGINVNKHFIKVFALEGSLAALAGLLLMSNLNVGAPSEASGIDLFAMAAAIIGGAQFGGGIGTIGGAIVGILTIQVFQSGLAIMGVNTFIQQAVTGGIIAVAVIVDFYRKNSTLKIKI</sequence>
<dbReference type="AlphaFoldDB" id="D9SQV1"/>
<comment type="subcellular location">
    <subcellularLocation>
        <location evidence="1">Cell membrane</location>
        <topology evidence="1">Multi-pass membrane protein</topology>
    </subcellularLocation>
</comment>
<keyword evidence="4 6" id="KW-1133">Transmembrane helix</keyword>
<accession>D9SQV1</accession>
<dbReference type="GO" id="GO:0022857">
    <property type="term" value="F:transmembrane transporter activity"/>
    <property type="evidence" value="ECO:0007669"/>
    <property type="project" value="InterPro"/>
</dbReference>
<dbReference type="GO" id="GO:0005886">
    <property type="term" value="C:plasma membrane"/>
    <property type="evidence" value="ECO:0007669"/>
    <property type="project" value="UniProtKB-SubCell"/>
</dbReference>
<name>D9SQV1_CLOC7</name>
<dbReference type="RefSeq" id="WP_010075569.1">
    <property type="nucleotide sequence ID" value="NC_014393.1"/>
</dbReference>
<feature type="transmembrane region" description="Helical" evidence="6">
    <location>
        <begin position="314"/>
        <end position="333"/>
    </location>
</feature>
<dbReference type="EMBL" id="CP002160">
    <property type="protein sequence ID" value="ADL52307.1"/>
    <property type="molecule type" value="Genomic_DNA"/>
</dbReference>
<dbReference type="eggNOG" id="COG1172">
    <property type="taxonomic scope" value="Bacteria"/>
</dbReference>
<dbReference type="OrthoDB" id="9815820at2"/>
<dbReference type="Pfam" id="PF02653">
    <property type="entry name" value="BPD_transp_2"/>
    <property type="match status" value="1"/>
</dbReference>
<protein>
    <submittedName>
        <fullName evidence="7">Inner-membrane translocator</fullName>
    </submittedName>
</protein>
<gene>
    <name evidence="7" type="ordered locus">Clocel_2597</name>
</gene>
<evidence type="ECO:0000256" key="1">
    <source>
        <dbReference type="ARBA" id="ARBA00004651"/>
    </source>
</evidence>
<dbReference type="PANTHER" id="PTHR32196:SF72">
    <property type="entry name" value="RIBOSE IMPORT PERMEASE PROTEIN RBSC"/>
    <property type="match status" value="1"/>
</dbReference>
<evidence type="ECO:0000256" key="3">
    <source>
        <dbReference type="ARBA" id="ARBA00022692"/>
    </source>
</evidence>
<evidence type="ECO:0000313" key="7">
    <source>
        <dbReference type="EMBL" id="ADL52307.1"/>
    </source>
</evidence>
<keyword evidence="5 6" id="KW-0472">Membrane</keyword>
<keyword evidence="8" id="KW-1185">Reference proteome</keyword>